<dbReference type="AlphaFoldDB" id="A0A3P3T9R8"/>
<dbReference type="RefSeq" id="WP_128635832.1">
    <property type="nucleotide sequence ID" value="NZ_RRCN01000002.1"/>
</dbReference>
<comment type="caution">
    <text evidence="1">The sequence shown here is derived from an EMBL/GenBank/DDBJ whole genome shotgun (WGS) entry which is preliminary data.</text>
</comment>
<reference evidence="1 2" key="1">
    <citation type="submission" date="2018-11" db="EMBL/GenBank/DDBJ databases">
        <title>Genome sequencing of Paenibacillus sp. KCOM 3021 (= ChDC PVNT-B20).</title>
        <authorList>
            <person name="Kook J.-K."/>
            <person name="Park S.-N."/>
            <person name="Lim Y.K."/>
        </authorList>
    </citation>
    <scope>NUCLEOTIDE SEQUENCE [LARGE SCALE GENOMIC DNA]</scope>
    <source>
        <strain evidence="1 2">KCOM 3021</strain>
    </source>
</reference>
<evidence type="ECO:0000313" key="1">
    <source>
        <dbReference type="EMBL" id="RRJ54747.1"/>
    </source>
</evidence>
<keyword evidence="2" id="KW-1185">Reference proteome</keyword>
<protein>
    <submittedName>
        <fullName evidence="1">Uncharacterized protein</fullName>
    </submittedName>
</protein>
<gene>
    <name evidence="1" type="ORF">EHV15_34705</name>
</gene>
<name>A0A3P3T9R8_9BACL</name>
<dbReference type="OrthoDB" id="2611880at2"/>
<organism evidence="1 2">
    <name type="scientific">Paenibacillus oralis</name>
    <dbReference type="NCBI Taxonomy" id="2490856"/>
    <lineage>
        <taxon>Bacteria</taxon>
        <taxon>Bacillati</taxon>
        <taxon>Bacillota</taxon>
        <taxon>Bacilli</taxon>
        <taxon>Bacillales</taxon>
        <taxon>Paenibacillaceae</taxon>
        <taxon>Paenibacillus</taxon>
    </lineage>
</organism>
<dbReference type="Proteomes" id="UP000267017">
    <property type="component" value="Unassembled WGS sequence"/>
</dbReference>
<proteinExistence type="predicted"/>
<sequence length="168" mass="19164">MKDVVGLTITRAVIEQKSTTGIERYFHQLTTKGRAAYQSVVFIFDGYNDTSEQVYEIKEVRDWVYSLFCLFPHLLYFINPKIDTHITLLACLGDVQTLLVGSTPLTPNQYEDQGIDMIAYAPHYLYNVTIDDDLFMAMDFALQKYGRSICDIPGASLTIKMIRGVTNR</sequence>
<dbReference type="EMBL" id="RRCN01000002">
    <property type="protein sequence ID" value="RRJ54747.1"/>
    <property type="molecule type" value="Genomic_DNA"/>
</dbReference>
<accession>A0A3P3T9R8</accession>
<evidence type="ECO:0000313" key="2">
    <source>
        <dbReference type="Proteomes" id="UP000267017"/>
    </source>
</evidence>